<feature type="chain" id="PRO_5046067084" evidence="1">
    <location>
        <begin position="18"/>
        <end position="81"/>
    </location>
</feature>
<organism evidence="2 3">
    <name type="scientific">Discina gigas</name>
    <dbReference type="NCBI Taxonomy" id="1032678"/>
    <lineage>
        <taxon>Eukaryota</taxon>
        <taxon>Fungi</taxon>
        <taxon>Dikarya</taxon>
        <taxon>Ascomycota</taxon>
        <taxon>Pezizomycotina</taxon>
        <taxon>Pezizomycetes</taxon>
        <taxon>Pezizales</taxon>
        <taxon>Discinaceae</taxon>
        <taxon>Discina</taxon>
    </lineage>
</organism>
<keyword evidence="3" id="KW-1185">Reference proteome</keyword>
<gene>
    <name evidence="2" type="ORF">Q9L58_008371</name>
</gene>
<evidence type="ECO:0000313" key="3">
    <source>
        <dbReference type="Proteomes" id="UP001447188"/>
    </source>
</evidence>
<proteinExistence type="predicted"/>
<name>A0ABR3GAE3_9PEZI</name>
<dbReference type="Proteomes" id="UP001447188">
    <property type="component" value="Unassembled WGS sequence"/>
</dbReference>
<sequence>MAWKGLWSAWVFFDRRALWDGGELCEQEEYGIEGPYKVSHGPNEARALFIPLESQASWILAQGDSLCMPNDVDGSAHNALD</sequence>
<keyword evidence="1" id="KW-0732">Signal</keyword>
<reference evidence="2 3" key="1">
    <citation type="submission" date="2024-02" db="EMBL/GenBank/DDBJ databases">
        <title>Discinaceae phylogenomics.</title>
        <authorList>
            <person name="Dirks A.C."/>
            <person name="James T.Y."/>
        </authorList>
    </citation>
    <scope>NUCLEOTIDE SEQUENCE [LARGE SCALE GENOMIC DNA]</scope>
    <source>
        <strain evidence="2 3">ACD0624</strain>
    </source>
</reference>
<accession>A0ABR3GAE3</accession>
<evidence type="ECO:0000256" key="1">
    <source>
        <dbReference type="SAM" id="SignalP"/>
    </source>
</evidence>
<feature type="signal peptide" evidence="1">
    <location>
        <begin position="1"/>
        <end position="17"/>
    </location>
</feature>
<protein>
    <submittedName>
        <fullName evidence="2">Uncharacterized protein</fullName>
    </submittedName>
</protein>
<comment type="caution">
    <text evidence="2">The sequence shown here is derived from an EMBL/GenBank/DDBJ whole genome shotgun (WGS) entry which is preliminary data.</text>
</comment>
<dbReference type="EMBL" id="JBBBZM010000153">
    <property type="protein sequence ID" value="KAL0632740.1"/>
    <property type="molecule type" value="Genomic_DNA"/>
</dbReference>
<evidence type="ECO:0000313" key="2">
    <source>
        <dbReference type="EMBL" id="KAL0632740.1"/>
    </source>
</evidence>